<dbReference type="EMBL" id="KL198022">
    <property type="protein sequence ID" value="KDQ18001.1"/>
    <property type="molecule type" value="Genomic_DNA"/>
</dbReference>
<accession>A0A067N2K2</accession>
<protein>
    <recommendedName>
        <fullName evidence="1">Cytidyltransferase-like domain-containing protein</fullName>
    </recommendedName>
</protein>
<keyword evidence="3" id="KW-1185">Reference proteome</keyword>
<organism evidence="2 3">
    <name type="scientific">Botryobasidium botryosum (strain FD-172 SS1)</name>
    <dbReference type="NCBI Taxonomy" id="930990"/>
    <lineage>
        <taxon>Eukaryota</taxon>
        <taxon>Fungi</taxon>
        <taxon>Dikarya</taxon>
        <taxon>Basidiomycota</taxon>
        <taxon>Agaricomycotina</taxon>
        <taxon>Agaricomycetes</taxon>
        <taxon>Cantharellales</taxon>
        <taxon>Botryobasidiaceae</taxon>
        <taxon>Botryobasidium</taxon>
    </lineage>
</organism>
<dbReference type="InterPro" id="IPR014729">
    <property type="entry name" value="Rossmann-like_a/b/a_fold"/>
</dbReference>
<gene>
    <name evidence="2" type="ORF">BOTBODRAFT_154999</name>
</gene>
<dbReference type="OrthoDB" id="330671at2759"/>
<dbReference type="AlphaFoldDB" id="A0A067N2K2"/>
<feature type="domain" description="Cytidyltransferase-like" evidence="1">
    <location>
        <begin position="100"/>
        <end position="249"/>
    </location>
</feature>
<dbReference type="InParanoid" id="A0A067N2K2"/>
<dbReference type="GO" id="GO:0004140">
    <property type="term" value="F:dephospho-CoA kinase activity"/>
    <property type="evidence" value="ECO:0007669"/>
    <property type="project" value="TreeGrafter"/>
</dbReference>
<sequence>MTRLLTRVYVRATGIAQKMDKILMRIDVQLRDLLSSDGAEWKGVEWSVPWDVVFTIGEDSPPLPSHVSPTKLPAVTSSRTNFEAQKPPSKSSDQLPVVALGGTFDHIHAGHKILISIGAFLATEKLIVGVTSDALLVNKSNKEVLEPLDLRMDNVRDLLSIFKPSVEPYIVPIEDVYGPTGWDPNVQGLVVSKETLDGAAAIAKHRKEKGFPELRKFVIDVISATEESIDDSDMAALKSTKMSSTFIREWIVEQRQGNSL</sequence>
<dbReference type="InterPro" id="IPR004821">
    <property type="entry name" value="Cyt_trans-like"/>
</dbReference>
<dbReference type="STRING" id="930990.A0A067N2K2"/>
<dbReference type="NCBIfam" id="TIGR00125">
    <property type="entry name" value="cyt_tran_rel"/>
    <property type="match status" value="1"/>
</dbReference>
<evidence type="ECO:0000313" key="3">
    <source>
        <dbReference type="Proteomes" id="UP000027195"/>
    </source>
</evidence>
<evidence type="ECO:0000259" key="1">
    <source>
        <dbReference type="Pfam" id="PF01467"/>
    </source>
</evidence>
<evidence type="ECO:0000313" key="2">
    <source>
        <dbReference type="EMBL" id="KDQ18001.1"/>
    </source>
</evidence>
<name>A0A067N2K2_BOTB1</name>
<dbReference type="Pfam" id="PF01467">
    <property type="entry name" value="CTP_transf_like"/>
    <property type="match status" value="1"/>
</dbReference>
<dbReference type="Gene3D" id="3.40.50.620">
    <property type="entry name" value="HUPs"/>
    <property type="match status" value="1"/>
</dbReference>
<reference evidence="3" key="1">
    <citation type="journal article" date="2014" name="Proc. Natl. Acad. Sci. U.S.A.">
        <title>Extensive sampling of basidiomycete genomes demonstrates inadequacy of the white-rot/brown-rot paradigm for wood decay fungi.</title>
        <authorList>
            <person name="Riley R."/>
            <person name="Salamov A.A."/>
            <person name="Brown D.W."/>
            <person name="Nagy L.G."/>
            <person name="Floudas D."/>
            <person name="Held B.W."/>
            <person name="Levasseur A."/>
            <person name="Lombard V."/>
            <person name="Morin E."/>
            <person name="Otillar R."/>
            <person name="Lindquist E.A."/>
            <person name="Sun H."/>
            <person name="LaButti K.M."/>
            <person name="Schmutz J."/>
            <person name="Jabbour D."/>
            <person name="Luo H."/>
            <person name="Baker S.E."/>
            <person name="Pisabarro A.G."/>
            <person name="Walton J.D."/>
            <person name="Blanchette R.A."/>
            <person name="Henrissat B."/>
            <person name="Martin F."/>
            <person name="Cullen D."/>
            <person name="Hibbett D.S."/>
            <person name="Grigoriev I.V."/>
        </authorList>
    </citation>
    <scope>NUCLEOTIDE SEQUENCE [LARGE SCALE GENOMIC DNA]</scope>
    <source>
        <strain evidence="3">FD-172 SS1</strain>
    </source>
</reference>
<dbReference type="HOGENOM" id="CLU_035272_4_1_1"/>
<dbReference type="Proteomes" id="UP000027195">
    <property type="component" value="Unassembled WGS sequence"/>
</dbReference>
<dbReference type="PANTHER" id="PTHR10695:SF46">
    <property type="entry name" value="BIFUNCTIONAL COENZYME A SYNTHASE-RELATED"/>
    <property type="match status" value="1"/>
</dbReference>
<dbReference type="SUPFAM" id="SSF52374">
    <property type="entry name" value="Nucleotidylyl transferase"/>
    <property type="match status" value="1"/>
</dbReference>
<dbReference type="PANTHER" id="PTHR10695">
    <property type="entry name" value="DEPHOSPHO-COA KINASE-RELATED"/>
    <property type="match status" value="1"/>
</dbReference>
<proteinExistence type="predicted"/>
<dbReference type="GO" id="GO:0015937">
    <property type="term" value="P:coenzyme A biosynthetic process"/>
    <property type="evidence" value="ECO:0007669"/>
    <property type="project" value="TreeGrafter"/>
</dbReference>